<protein>
    <recommendedName>
        <fullName evidence="5">GDSL esterase/lipase</fullName>
    </recommendedName>
</protein>
<evidence type="ECO:0008006" key="5">
    <source>
        <dbReference type="Google" id="ProtNLM"/>
    </source>
</evidence>
<feature type="compositionally biased region" description="Low complexity" evidence="1">
    <location>
        <begin position="92"/>
        <end position="104"/>
    </location>
</feature>
<reference evidence="3 4" key="1">
    <citation type="journal article" date="2023" name="Hortic Res">
        <title>Pangenome of water caltrop reveals structural variations and asymmetric subgenome divergence after allopolyploidization.</title>
        <authorList>
            <person name="Zhang X."/>
            <person name="Chen Y."/>
            <person name="Wang L."/>
            <person name="Yuan Y."/>
            <person name="Fang M."/>
            <person name="Shi L."/>
            <person name="Lu R."/>
            <person name="Comes H.P."/>
            <person name="Ma Y."/>
            <person name="Chen Y."/>
            <person name="Huang G."/>
            <person name="Zhou Y."/>
            <person name="Zheng Z."/>
            <person name="Qiu Y."/>
        </authorList>
    </citation>
    <scope>NUCLEOTIDE SEQUENCE [LARGE SCALE GENOMIC DNA]</scope>
    <source>
        <strain evidence="3">F231</strain>
    </source>
</reference>
<keyword evidence="4" id="KW-1185">Reference proteome</keyword>
<name>A0AAN7LTH3_TRANT</name>
<keyword evidence="2" id="KW-0732">Signal</keyword>
<evidence type="ECO:0000256" key="2">
    <source>
        <dbReference type="SAM" id="SignalP"/>
    </source>
</evidence>
<sequence length="209" mass="21251">MAKAAFLCIQATILVLALSISPSESHNKTKTTNIYNTNVNIDLGGAFDRVYAFGDSGTDNGNARLTGNLQNFVGSWLRALHGKLAVDACNSDSASDGDGVASGPVSGGGGRVASGPGSGGGGVASGSVSGGGASGNESEVGNGLSNGKLLLGHICGALGIPEVPPYKPIRQLLQWSKFCTCRVHGTPWIPPKPEQQSPLLHVEGYPSHL</sequence>
<dbReference type="EMBL" id="JAXQNO010000013">
    <property type="protein sequence ID" value="KAK4785557.1"/>
    <property type="molecule type" value="Genomic_DNA"/>
</dbReference>
<feature type="region of interest" description="Disordered" evidence="1">
    <location>
        <begin position="92"/>
        <end position="139"/>
    </location>
</feature>
<organism evidence="3 4">
    <name type="scientific">Trapa natans</name>
    <name type="common">Water chestnut</name>
    <dbReference type="NCBI Taxonomy" id="22666"/>
    <lineage>
        <taxon>Eukaryota</taxon>
        <taxon>Viridiplantae</taxon>
        <taxon>Streptophyta</taxon>
        <taxon>Embryophyta</taxon>
        <taxon>Tracheophyta</taxon>
        <taxon>Spermatophyta</taxon>
        <taxon>Magnoliopsida</taxon>
        <taxon>eudicotyledons</taxon>
        <taxon>Gunneridae</taxon>
        <taxon>Pentapetalae</taxon>
        <taxon>rosids</taxon>
        <taxon>malvids</taxon>
        <taxon>Myrtales</taxon>
        <taxon>Lythraceae</taxon>
        <taxon>Trapa</taxon>
    </lineage>
</organism>
<feature type="signal peptide" evidence="2">
    <location>
        <begin position="1"/>
        <end position="25"/>
    </location>
</feature>
<feature type="chain" id="PRO_5042893209" description="GDSL esterase/lipase" evidence="2">
    <location>
        <begin position="26"/>
        <end position="209"/>
    </location>
</feature>
<accession>A0AAN7LTH3</accession>
<dbReference type="AlphaFoldDB" id="A0AAN7LTH3"/>
<gene>
    <name evidence="3" type="ORF">SAY86_002246</name>
</gene>
<comment type="caution">
    <text evidence="3">The sequence shown here is derived from an EMBL/GenBank/DDBJ whole genome shotgun (WGS) entry which is preliminary data.</text>
</comment>
<dbReference type="Proteomes" id="UP001346149">
    <property type="component" value="Unassembled WGS sequence"/>
</dbReference>
<feature type="compositionally biased region" description="Gly residues" evidence="1">
    <location>
        <begin position="105"/>
        <end position="134"/>
    </location>
</feature>
<evidence type="ECO:0000313" key="4">
    <source>
        <dbReference type="Proteomes" id="UP001346149"/>
    </source>
</evidence>
<evidence type="ECO:0000256" key="1">
    <source>
        <dbReference type="SAM" id="MobiDB-lite"/>
    </source>
</evidence>
<evidence type="ECO:0000313" key="3">
    <source>
        <dbReference type="EMBL" id="KAK4785557.1"/>
    </source>
</evidence>
<proteinExistence type="predicted"/>